<dbReference type="OrthoDB" id="8037263at2759"/>
<gene>
    <name evidence="1" type="ORF">AFUS01_LOCUS27423</name>
</gene>
<proteinExistence type="predicted"/>
<organism evidence="1 2">
    <name type="scientific">Allacma fusca</name>
    <dbReference type="NCBI Taxonomy" id="39272"/>
    <lineage>
        <taxon>Eukaryota</taxon>
        <taxon>Metazoa</taxon>
        <taxon>Ecdysozoa</taxon>
        <taxon>Arthropoda</taxon>
        <taxon>Hexapoda</taxon>
        <taxon>Collembola</taxon>
        <taxon>Symphypleona</taxon>
        <taxon>Sminthuridae</taxon>
        <taxon>Allacma</taxon>
    </lineage>
</organism>
<comment type="caution">
    <text evidence="1">The sequence shown here is derived from an EMBL/GenBank/DDBJ whole genome shotgun (WGS) entry which is preliminary data.</text>
</comment>
<dbReference type="AlphaFoldDB" id="A0A8J2PJX8"/>
<dbReference type="EMBL" id="CAJVCH010379552">
    <property type="protein sequence ID" value="CAG7816824.1"/>
    <property type="molecule type" value="Genomic_DNA"/>
</dbReference>
<protein>
    <recommendedName>
        <fullName evidence="3">Reverse transcriptase</fullName>
    </recommendedName>
</protein>
<dbReference type="Proteomes" id="UP000708208">
    <property type="component" value="Unassembled WGS sequence"/>
</dbReference>
<keyword evidence="2" id="KW-1185">Reference proteome</keyword>
<evidence type="ECO:0000313" key="1">
    <source>
        <dbReference type="EMBL" id="CAG7816824.1"/>
    </source>
</evidence>
<evidence type="ECO:0000313" key="2">
    <source>
        <dbReference type="Proteomes" id="UP000708208"/>
    </source>
</evidence>
<name>A0A8J2PJX8_9HEXA</name>
<sequence>MAPVVVEMLEGLNLTIINGRCQGDYPGNYTFLGNMGSSAIDLVMCNDLAAEEIHRLEVLEFVSDDHQPVSIKSVANKVGLTSKAYCSRTNKVNKPWFDKECTAAKMKAKIALREMRMYGFDERLRQVFLVKRRHYRKIYKERKSNYYATIREDLCNSKSTRKFLAAVRKLKPKSLPENNTISEEVWIAHFEKLLGNDNNEEEPNFIDCRHPEMDKCISLHEVIEDRRKLKCGKSPGADGIANEFLKALPESFQSLFLLLFNQILQGQKPPSAWGD</sequence>
<reference evidence="1" key="1">
    <citation type="submission" date="2021-06" db="EMBL/GenBank/DDBJ databases">
        <authorList>
            <person name="Hodson N. C."/>
            <person name="Mongue J. A."/>
            <person name="Jaron S. K."/>
        </authorList>
    </citation>
    <scope>NUCLEOTIDE SEQUENCE</scope>
</reference>
<accession>A0A8J2PJX8</accession>
<evidence type="ECO:0008006" key="3">
    <source>
        <dbReference type="Google" id="ProtNLM"/>
    </source>
</evidence>
<feature type="non-terminal residue" evidence="1">
    <location>
        <position position="1"/>
    </location>
</feature>